<comment type="caution">
    <text evidence="1">The sequence shown here is derived from an EMBL/GenBank/DDBJ whole genome shotgun (WGS) entry which is preliminary data.</text>
</comment>
<proteinExistence type="predicted"/>
<accession>A0A3B9IP56</accession>
<reference evidence="1 2" key="1">
    <citation type="journal article" date="2018" name="Nat. Biotechnol.">
        <title>A standardized bacterial taxonomy based on genome phylogeny substantially revises the tree of life.</title>
        <authorList>
            <person name="Parks D.H."/>
            <person name="Chuvochina M."/>
            <person name="Waite D.W."/>
            <person name="Rinke C."/>
            <person name="Skarshewski A."/>
            <person name="Chaumeil P.A."/>
            <person name="Hugenholtz P."/>
        </authorList>
    </citation>
    <scope>NUCLEOTIDE SEQUENCE [LARGE SCALE GENOMIC DNA]</scope>
    <source>
        <strain evidence="1">UBA8739</strain>
    </source>
</reference>
<evidence type="ECO:0000313" key="2">
    <source>
        <dbReference type="Proteomes" id="UP000257706"/>
    </source>
</evidence>
<dbReference type="EMBL" id="DMAI01000320">
    <property type="protein sequence ID" value="HAE49631.1"/>
    <property type="molecule type" value="Genomic_DNA"/>
</dbReference>
<gene>
    <name evidence="1" type="ORF">DCK97_19620</name>
</gene>
<dbReference type="Proteomes" id="UP000257706">
    <property type="component" value="Unassembled WGS sequence"/>
</dbReference>
<sequence>MNIRSSRSIVTYPSPFTLSGYPDELPAGAYEILVEEELLQGLSFSAYRRTGAYLTVPGLDGHGGHSEIRRISDADLELALTLDRRHKVAENDNEAVLFPPEDLT</sequence>
<protein>
    <submittedName>
        <fullName evidence="1">Uncharacterized protein</fullName>
    </submittedName>
</protein>
<organism evidence="1 2">
    <name type="scientific">Tistrella mobilis</name>
    <dbReference type="NCBI Taxonomy" id="171437"/>
    <lineage>
        <taxon>Bacteria</taxon>
        <taxon>Pseudomonadati</taxon>
        <taxon>Pseudomonadota</taxon>
        <taxon>Alphaproteobacteria</taxon>
        <taxon>Geminicoccales</taxon>
        <taxon>Geminicoccaceae</taxon>
        <taxon>Tistrella</taxon>
    </lineage>
</organism>
<name>A0A3B9IP56_9PROT</name>
<evidence type="ECO:0000313" key="1">
    <source>
        <dbReference type="EMBL" id="HAE49631.1"/>
    </source>
</evidence>
<dbReference type="AlphaFoldDB" id="A0A3B9IP56"/>